<evidence type="ECO:0000313" key="1">
    <source>
        <dbReference type="EMBL" id="GBF58274.1"/>
    </source>
</evidence>
<proteinExistence type="predicted"/>
<gene>
    <name evidence="1" type="ORF">PbB2_01947</name>
</gene>
<dbReference type="AlphaFoldDB" id="A0A2P2EB46"/>
<dbReference type="Proteomes" id="UP000245086">
    <property type="component" value="Unassembled WGS sequence"/>
</dbReference>
<accession>A0A2P2EB46</accession>
<name>A0A2P2EB46_9PROT</name>
<keyword evidence="2" id="KW-1185">Reference proteome</keyword>
<comment type="caution">
    <text evidence="1">The sequence shown here is derived from an EMBL/GenBank/DDBJ whole genome shotgun (WGS) entry which is preliminary data.</text>
</comment>
<reference evidence="1 2" key="1">
    <citation type="journal article" date="2018" name="Genome Announc.">
        <title>Draft Genome Sequence of "Candidatus Phycosocius bacilliformis," an Alphaproteobacterial Ectosymbiont of the Hydrocarbon-Producing Green Alga Botryococcus braunii.</title>
        <authorList>
            <person name="Tanabe Y."/>
            <person name="Yamaguchi H."/>
            <person name="Watanabe M.M."/>
        </authorList>
    </citation>
    <scope>NUCLEOTIDE SEQUENCE [LARGE SCALE GENOMIC DNA]</scope>
    <source>
        <strain evidence="1 2">BOTRYCO-2</strain>
    </source>
</reference>
<organism evidence="1 2">
    <name type="scientific">Candidatus Phycosocius bacilliformis</name>
    <dbReference type="NCBI Taxonomy" id="1445552"/>
    <lineage>
        <taxon>Bacteria</taxon>
        <taxon>Pseudomonadati</taxon>
        <taxon>Pseudomonadota</taxon>
        <taxon>Alphaproteobacteria</taxon>
        <taxon>Caulobacterales</taxon>
        <taxon>Caulobacterales incertae sedis</taxon>
        <taxon>Candidatus Phycosocius</taxon>
    </lineage>
</organism>
<protein>
    <submittedName>
        <fullName evidence="1">Uncharacterized protein</fullName>
    </submittedName>
</protein>
<sequence length="56" mass="5876">MSNHSLAFMSDAGKLGKTAHSGPPFSSCSGNSNPAILALGRVKRQLKHIERALLAT</sequence>
<evidence type="ECO:0000313" key="2">
    <source>
        <dbReference type="Proteomes" id="UP000245086"/>
    </source>
</evidence>
<dbReference type="EMBL" id="BFBR01000005">
    <property type="protein sequence ID" value="GBF58274.1"/>
    <property type="molecule type" value="Genomic_DNA"/>
</dbReference>